<comment type="caution">
    <text evidence="2">The sequence shown here is derived from an EMBL/GenBank/DDBJ whole genome shotgun (WGS) entry which is preliminary data.</text>
</comment>
<sequence>MPNRPGIASMSLGRPYVHDLPSKLRAAAAYGFEGIELFYDDLDFLAKEQFNSDPLAAAHAVRRLCDALSLEIICLQPFSFYEGLLDRSQAEELVTEKLALWFTLCPVLDTDLIQVPANFLRPDPSGAPRTTGDMSLIVSDLQRIADLGALQKPRPIRFVYEALCWSNHIDTWEASWEVVKRVDRANFGICLDTFNIAGRVYADPTSPTGKTPDAEQDLRESIARLRSSIDVTKIFYVQVVDGERLDAPLDESHPFYVAGQPARMNWSRNARLFAFEEERGGYLPVLDVARAFFDLGFEGWVSLELFSRTLAEDHAGVPDAHAKRGIESWKKLVAALGLRTDASRGSFWEKLIRLFPFRTGTKDSFTGQLTSMVRPSL</sequence>
<evidence type="ECO:0000259" key="1">
    <source>
        <dbReference type="Pfam" id="PF01261"/>
    </source>
</evidence>
<dbReference type="RefSeq" id="XP_026617871.1">
    <property type="nucleotide sequence ID" value="XM_026761936.1"/>
</dbReference>
<dbReference type="AlphaFoldDB" id="A0A397HWQ0"/>
<dbReference type="STRING" id="41047.A0A397HWQ0"/>
<dbReference type="GeneID" id="38130291"/>
<dbReference type="InterPro" id="IPR036237">
    <property type="entry name" value="Xyl_isomerase-like_sf"/>
</dbReference>
<reference evidence="2" key="1">
    <citation type="submission" date="2018-08" db="EMBL/GenBank/DDBJ databases">
        <title>Draft genome sequence of azole-resistant Aspergillus thermomutatus (Neosartorya pseudofischeri) strain HMR AF 39, isolated from a human nasal aspirate.</title>
        <authorList>
            <person name="Parent-Michaud M."/>
            <person name="Dufresne P.J."/>
            <person name="Fournier E."/>
            <person name="Martineau C."/>
            <person name="Moreira S."/>
            <person name="Perkins V."/>
            <person name="De Repentigny L."/>
            <person name="Dufresne S.F."/>
        </authorList>
    </citation>
    <scope>NUCLEOTIDE SEQUENCE [LARGE SCALE GENOMIC DNA]</scope>
    <source>
        <strain evidence="2">HMR AF 39</strain>
    </source>
</reference>
<name>A0A397HWQ0_ASPTH</name>
<gene>
    <name evidence="2" type="ORF">CDV56_108317</name>
</gene>
<dbReference type="Proteomes" id="UP000215305">
    <property type="component" value="Unassembled WGS sequence"/>
</dbReference>
<organism evidence="2 3">
    <name type="scientific">Aspergillus thermomutatus</name>
    <name type="common">Neosartorya pseudofischeri</name>
    <dbReference type="NCBI Taxonomy" id="41047"/>
    <lineage>
        <taxon>Eukaryota</taxon>
        <taxon>Fungi</taxon>
        <taxon>Dikarya</taxon>
        <taxon>Ascomycota</taxon>
        <taxon>Pezizomycotina</taxon>
        <taxon>Eurotiomycetes</taxon>
        <taxon>Eurotiomycetidae</taxon>
        <taxon>Eurotiales</taxon>
        <taxon>Aspergillaceae</taxon>
        <taxon>Aspergillus</taxon>
        <taxon>Aspergillus subgen. Fumigati</taxon>
    </lineage>
</organism>
<dbReference type="OrthoDB" id="5360893at2759"/>
<protein>
    <recommendedName>
        <fullName evidence="1">Xylose isomerase-like TIM barrel domain-containing protein</fullName>
    </recommendedName>
</protein>
<dbReference type="Pfam" id="PF01261">
    <property type="entry name" value="AP_endonuc_2"/>
    <property type="match status" value="1"/>
</dbReference>
<feature type="domain" description="Xylose isomerase-like TIM barrel" evidence="1">
    <location>
        <begin position="24"/>
        <end position="331"/>
    </location>
</feature>
<dbReference type="InterPro" id="IPR050312">
    <property type="entry name" value="IolE/XylAMocC-like"/>
</dbReference>
<evidence type="ECO:0000313" key="2">
    <source>
        <dbReference type="EMBL" id="RHZ65513.1"/>
    </source>
</evidence>
<proteinExistence type="predicted"/>
<dbReference type="EMBL" id="NKHU02000017">
    <property type="protein sequence ID" value="RHZ65513.1"/>
    <property type="molecule type" value="Genomic_DNA"/>
</dbReference>
<keyword evidence="3" id="KW-1185">Reference proteome</keyword>
<accession>A0A397HWQ0</accession>
<dbReference type="InterPro" id="IPR013022">
    <property type="entry name" value="Xyl_isomerase-like_TIM-brl"/>
</dbReference>
<evidence type="ECO:0000313" key="3">
    <source>
        <dbReference type="Proteomes" id="UP000215305"/>
    </source>
</evidence>
<dbReference type="PANTHER" id="PTHR12110:SF21">
    <property type="entry name" value="XYLOSE ISOMERASE-LIKE TIM BARREL DOMAIN-CONTAINING PROTEIN"/>
    <property type="match status" value="1"/>
</dbReference>
<dbReference type="PANTHER" id="PTHR12110">
    <property type="entry name" value="HYDROXYPYRUVATE ISOMERASE"/>
    <property type="match status" value="1"/>
</dbReference>
<dbReference type="VEuPathDB" id="FungiDB:CDV56_108317"/>
<dbReference type="Gene3D" id="3.20.20.150">
    <property type="entry name" value="Divalent-metal-dependent TIM barrel enzymes"/>
    <property type="match status" value="1"/>
</dbReference>
<dbReference type="SUPFAM" id="SSF51658">
    <property type="entry name" value="Xylose isomerase-like"/>
    <property type="match status" value="1"/>
</dbReference>